<accession>A0A1A9EVY6</accession>
<evidence type="ECO:0000259" key="8">
    <source>
        <dbReference type="PROSITE" id="PS50928"/>
    </source>
</evidence>
<feature type="transmembrane region" description="Helical" evidence="7">
    <location>
        <begin position="100"/>
        <end position="120"/>
    </location>
</feature>
<feature type="transmembrane region" description="Helical" evidence="7">
    <location>
        <begin position="154"/>
        <end position="177"/>
    </location>
</feature>
<proteinExistence type="inferred from homology"/>
<dbReference type="InterPro" id="IPR035906">
    <property type="entry name" value="MetI-like_sf"/>
</dbReference>
<dbReference type="KEGG" id="mars:A8C75_05375"/>
<feature type="domain" description="ABC transmembrane type-1" evidence="8">
    <location>
        <begin position="343"/>
        <end position="551"/>
    </location>
</feature>
<feature type="transmembrane region" description="Helical" evidence="7">
    <location>
        <begin position="533"/>
        <end position="551"/>
    </location>
</feature>
<comment type="subcellular location">
    <subcellularLocation>
        <location evidence="1 7">Cell membrane</location>
        <topology evidence="1 7">Multi-pass membrane protein</topology>
    </subcellularLocation>
</comment>
<feature type="transmembrane region" description="Helical" evidence="7">
    <location>
        <begin position="198"/>
        <end position="220"/>
    </location>
</feature>
<dbReference type="Pfam" id="PF00528">
    <property type="entry name" value="BPD_transp_1"/>
    <property type="match status" value="1"/>
</dbReference>
<gene>
    <name evidence="9" type="ORF">A8C75_05375</name>
</gene>
<keyword evidence="10" id="KW-1185">Reference proteome</keyword>
<sequence>MKTATATLAYSPTRQPRPRLAGWYSAAWGIALMVALPVLAVFYLALFPDENIWAHLASTVLPVYVITTLELIIGVALLSILAGVGSAWLVTMYSFPGKRLFEWALLLPFAVPAYVIAYVYTDLLEFAGPVQGALRALFGWQSARDYWFPEIRSLGGAILMLSLVLYPYIYLLTRAAFLEQSVSLRDASRLLGCNAWQSFYRVSLPIARPAIAVGVSLVAMETINDFGTVDYFAVKSLTAGIYDTWLNMANLGGAAQIASLMLVFVVMLITLERMARAQQRHFHSADRFSTLEPSRLQGAGALAASVFCLLPVLCGFIVPFALLSWYASSYLDQLWSEDFLSYASHSFTLSLSAAVLSIALAVVLAYAKRLYSERRALLFAVRFSSLGYAMPGAVLALGVIIPLAAFDNAVDDFMRRTFDMSTGLLLSGTTFAIIFAYVVRFLAVSNGAVDSSLSKVTPSMDMASRSLGQSASGTLLKVHLPLIRGGLMTALLVVFVDCMKELPATLILRPFNYDTLATFVYQFASDEMLERSALAALLIVLVGVLPVILLSRSITASRRQSEA</sequence>
<dbReference type="PROSITE" id="PS50928">
    <property type="entry name" value="ABC_TM1"/>
    <property type="match status" value="2"/>
</dbReference>
<evidence type="ECO:0000256" key="1">
    <source>
        <dbReference type="ARBA" id="ARBA00004651"/>
    </source>
</evidence>
<dbReference type="EMBL" id="CP015839">
    <property type="protein sequence ID" value="ANG61972.1"/>
    <property type="molecule type" value="Genomic_DNA"/>
</dbReference>
<reference evidence="9 10" key="2">
    <citation type="journal article" date="2018" name="Int. J. Syst. Evol. Microbiol.">
        <title>Marinobacterium aestuarii sp. nov., a benzene-degrading marine bacterium isolated from estuary sediment.</title>
        <authorList>
            <person name="Bae S.S."/>
            <person name="Jung J."/>
            <person name="Chung D."/>
            <person name="Baek K."/>
        </authorList>
    </citation>
    <scope>NUCLEOTIDE SEQUENCE [LARGE SCALE GENOMIC DNA]</scope>
    <source>
        <strain evidence="9 10">ST58-10</strain>
    </source>
</reference>
<evidence type="ECO:0000256" key="3">
    <source>
        <dbReference type="ARBA" id="ARBA00022475"/>
    </source>
</evidence>
<dbReference type="SUPFAM" id="SSF161098">
    <property type="entry name" value="MetI-like"/>
    <property type="match status" value="2"/>
</dbReference>
<dbReference type="Proteomes" id="UP000078070">
    <property type="component" value="Chromosome"/>
</dbReference>
<dbReference type="InterPro" id="IPR000515">
    <property type="entry name" value="MetI-like"/>
</dbReference>
<dbReference type="AlphaFoldDB" id="A0A1A9EVY6"/>
<feature type="transmembrane region" description="Helical" evidence="7">
    <location>
        <begin position="424"/>
        <end position="443"/>
    </location>
</feature>
<dbReference type="Gene3D" id="1.10.3720.10">
    <property type="entry name" value="MetI-like"/>
    <property type="match status" value="2"/>
</dbReference>
<comment type="similarity">
    <text evidence="7">Belongs to the binding-protein-dependent transport system permease family.</text>
</comment>
<reference evidence="10" key="1">
    <citation type="submission" date="2016-05" db="EMBL/GenBank/DDBJ databases">
        <authorList>
            <person name="Baek K."/>
            <person name="Yang S.-J."/>
        </authorList>
    </citation>
    <scope>NUCLEOTIDE SEQUENCE [LARGE SCALE GENOMIC DNA]</scope>
    <source>
        <strain evidence="10">ST58-10</strain>
    </source>
</reference>
<dbReference type="GO" id="GO:0055085">
    <property type="term" value="P:transmembrane transport"/>
    <property type="evidence" value="ECO:0007669"/>
    <property type="project" value="InterPro"/>
</dbReference>
<dbReference type="OrthoDB" id="9790211at2"/>
<evidence type="ECO:0000313" key="9">
    <source>
        <dbReference type="EMBL" id="ANG61972.1"/>
    </source>
</evidence>
<organism evidence="9 10">
    <name type="scientific">Marinobacterium aestuarii</name>
    <dbReference type="NCBI Taxonomy" id="1821621"/>
    <lineage>
        <taxon>Bacteria</taxon>
        <taxon>Pseudomonadati</taxon>
        <taxon>Pseudomonadota</taxon>
        <taxon>Gammaproteobacteria</taxon>
        <taxon>Oceanospirillales</taxon>
        <taxon>Oceanospirillaceae</taxon>
        <taxon>Marinobacterium</taxon>
    </lineage>
</organism>
<keyword evidence="4 7" id="KW-0812">Transmembrane</keyword>
<evidence type="ECO:0000256" key="2">
    <source>
        <dbReference type="ARBA" id="ARBA00022448"/>
    </source>
</evidence>
<dbReference type="RefSeq" id="WP_067379160.1">
    <property type="nucleotide sequence ID" value="NZ_CP015839.1"/>
</dbReference>
<dbReference type="PANTHER" id="PTHR30183:SF2">
    <property type="entry name" value="IRON UTILIZATION PROTEIN"/>
    <property type="match status" value="1"/>
</dbReference>
<evidence type="ECO:0000256" key="6">
    <source>
        <dbReference type="ARBA" id="ARBA00023136"/>
    </source>
</evidence>
<evidence type="ECO:0000313" key="10">
    <source>
        <dbReference type="Proteomes" id="UP000078070"/>
    </source>
</evidence>
<dbReference type="FunFam" id="1.10.3720.10:FF:000088">
    <property type="entry name" value="Iron(III) ABC transporter, permease protein"/>
    <property type="match status" value="1"/>
</dbReference>
<dbReference type="PANTHER" id="PTHR30183">
    <property type="entry name" value="MOLYBDENUM TRANSPORT SYSTEM PERMEASE PROTEIN MODB"/>
    <property type="match status" value="1"/>
</dbReference>
<keyword evidence="3" id="KW-1003">Cell membrane</keyword>
<feature type="transmembrane region" description="Helical" evidence="7">
    <location>
        <begin position="347"/>
        <end position="367"/>
    </location>
</feature>
<name>A0A1A9EVY6_9GAMM</name>
<evidence type="ECO:0000256" key="4">
    <source>
        <dbReference type="ARBA" id="ARBA00022692"/>
    </source>
</evidence>
<protein>
    <submittedName>
        <fullName evidence="9">Iron ABC transporter permease</fullName>
    </submittedName>
</protein>
<feature type="domain" description="ABC transmembrane type-1" evidence="8">
    <location>
        <begin position="65"/>
        <end position="273"/>
    </location>
</feature>
<feature type="transmembrane region" description="Helical" evidence="7">
    <location>
        <begin position="301"/>
        <end position="327"/>
    </location>
</feature>
<evidence type="ECO:0000256" key="5">
    <source>
        <dbReference type="ARBA" id="ARBA00022989"/>
    </source>
</evidence>
<keyword evidence="6 7" id="KW-0472">Membrane</keyword>
<dbReference type="STRING" id="1821621.A8C75_05375"/>
<dbReference type="GO" id="GO:0005886">
    <property type="term" value="C:plasma membrane"/>
    <property type="evidence" value="ECO:0007669"/>
    <property type="project" value="UniProtKB-SubCell"/>
</dbReference>
<dbReference type="CDD" id="cd06261">
    <property type="entry name" value="TM_PBP2"/>
    <property type="match status" value="2"/>
</dbReference>
<keyword evidence="2 7" id="KW-0813">Transport</keyword>
<evidence type="ECO:0000256" key="7">
    <source>
        <dbReference type="RuleBase" id="RU363032"/>
    </source>
</evidence>
<feature type="transmembrane region" description="Helical" evidence="7">
    <location>
        <begin position="64"/>
        <end position="88"/>
    </location>
</feature>
<feature type="transmembrane region" description="Helical" evidence="7">
    <location>
        <begin position="253"/>
        <end position="271"/>
    </location>
</feature>
<feature type="transmembrane region" description="Helical" evidence="7">
    <location>
        <begin position="21"/>
        <end position="44"/>
    </location>
</feature>
<keyword evidence="5 7" id="KW-1133">Transmembrane helix</keyword>
<feature type="transmembrane region" description="Helical" evidence="7">
    <location>
        <begin position="379"/>
        <end position="404"/>
    </location>
</feature>